<feature type="region of interest" description="Disordered" evidence="1">
    <location>
        <begin position="1"/>
        <end position="82"/>
    </location>
</feature>
<feature type="compositionally biased region" description="Basic and acidic residues" evidence="1">
    <location>
        <begin position="1"/>
        <end position="17"/>
    </location>
</feature>
<evidence type="ECO:0000313" key="2">
    <source>
        <dbReference type="EMBL" id="RGP69236.1"/>
    </source>
</evidence>
<proteinExistence type="predicted"/>
<accession>A0A395S9Z1</accession>
<feature type="compositionally biased region" description="Polar residues" evidence="1">
    <location>
        <begin position="18"/>
        <end position="36"/>
    </location>
</feature>
<reference evidence="2 3" key="1">
    <citation type="journal article" date="2018" name="PLoS Pathog.">
        <title>Evolution of structural diversity of trichothecenes, a family of toxins produced by plant pathogenic and entomopathogenic fungi.</title>
        <authorList>
            <person name="Proctor R.H."/>
            <person name="McCormick S.P."/>
            <person name="Kim H.S."/>
            <person name="Cardoza R.E."/>
            <person name="Stanley A.M."/>
            <person name="Lindo L."/>
            <person name="Kelly A."/>
            <person name="Brown D.W."/>
            <person name="Lee T."/>
            <person name="Vaughan M.M."/>
            <person name="Alexander N.J."/>
            <person name="Busman M."/>
            <person name="Gutierrez S."/>
        </authorList>
    </citation>
    <scope>NUCLEOTIDE SEQUENCE [LARGE SCALE GENOMIC DNA]</scope>
    <source>
        <strain evidence="2 3">NRRL 20695</strain>
    </source>
</reference>
<sequence>MSDQSPRHDQRTTRDANVKQSSGAYKRASSTGSISERSARRVKRAQKRENDWPIQEWESDDGANATETEPDPESDQDGESDQDDIEEHFAIYSKRLNEAQSSFQKQQAALTLAESAVIDLSAAIDHAEVAKDAAVRAAEIPSTNLCDKKEIVCAIEDLIDEYGDAIPVGIFDVLRDANEAVELAGLRVMEATDEVSERDDALKTAIRSKSLKDIAITKIKESIKDAEKEIAEHELGQRACGLMMAINQKGLDGILALGREVIDDLTAKFCSGEGEAED</sequence>
<keyword evidence="3" id="KW-1185">Reference proteome</keyword>
<feature type="compositionally biased region" description="Acidic residues" evidence="1">
    <location>
        <begin position="68"/>
        <end position="82"/>
    </location>
</feature>
<evidence type="ECO:0000256" key="1">
    <source>
        <dbReference type="SAM" id="MobiDB-lite"/>
    </source>
</evidence>
<name>A0A395S9Z1_9HYPO</name>
<comment type="caution">
    <text evidence="2">The sequence shown here is derived from an EMBL/GenBank/DDBJ whole genome shotgun (WGS) entry which is preliminary data.</text>
</comment>
<evidence type="ECO:0000313" key="3">
    <source>
        <dbReference type="Proteomes" id="UP000266234"/>
    </source>
</evidence>
<gene>
    <name evidence="2" type="ORF">FLONG3_7872</name>
</gene>
<dbReference type="EMBL" id="PXOG01000185">
    <property type="protein sequence ID" value="RGP69236.1"/>
    <property type="molecule type" value="Genomic_DNA"/>
</dbReference>
<dbReference type="Proteomes" id="UP000266234">
    <property type="component" value="Unassembled WGS sequence"/>
</dbReference>
<organism evidence="2 3">
    <name type="scientific">Fusarium longipes</name>
    <dbReference type="NCBI Taxonomy" id="694270"/>
    <lineage>
        <taxon>Eukaryota</taxon>
        <taxon>Fungi</taxon>
        <taxon>Dikarya</taxon>
        <taxon>Ascomycota</taxon>
        <taxon>Pezizomycotina</taxon>
        <taxon>Sordariomycetes</taxon>
        <taxon>Hypocreomycetidae</taxon>
        <taxon>Hypocreales</taxon>
        <taxon>Nectriaceae</taxon>
        <taxon>Fusarium</taxon>
    </lineage>
</organism>
<dbReference type="AlphaFoldDB" id="A0A395S9Z1"/>
<protein>
    <submittedName>
        <fullName evidence="2">Uncharacterized protein</fullName>
    </submittedName>
</protein>